<dbReference type="FunFam" id="3.40.50.1980:FF:000026">
    <property type="entry name" value="Histidinol dehydrogenase"/>
    <property type="match status" value="1"/>
</dbReference>
<dbReference type="Proteomes" id="UP000505077">
    <property type="component" value="Unassembled WGS sequence"/>
</dbReference>
<dbReference type="PROSITE" id="PS00611">
    <property type="entry name" value="HISOL_DEHYDROGENASE"/>
    <property type="match status" value="1"/>
</dbReference>
<comment type="caution">
    <text evidence="11">The sequence shown here is derived from an EMBL/GenBank/DDBJ whole genome shotgun (WGS) entry which is preliminary data.</text>
</comment>
<dbReference type="SUPFAM" id="SSF53720">
    <property type="entry name" value="ALDH-like"/>
    <property type="match status" value="1"/>
</dbReference>
<dbReference type="FunFam" id="3.40.50.1980:FF:000001">
    <property type="entry name" value="Histidinol dehydrogenase"/>
    <property type="match status" value="1"/>
</dbReference>
<feature type="active site" description="Proton acceptor" evidence="5 7">
    <location>
        <position position="331"/>
    </location>
</feature>
<evidence type="ECO:0000256" key="8">
    <source>
        <dbReference type="PIRSR" id="PIRSR000099-3"/>
    </source>
</evidence>
<feature type="binding site" evidence="5 9">
    <location>
        <position position="263"/>
    </location>
    <ligand>
        <name>Zn(2+)</name>
        <dbReference type="ChEBI" id="CHEBI:29105"/>
    </ligand>
</feature>
<feature type="binding site" evidence="5 8">
    <location>
        <position position="332"/>
    </location>
    <ligand>
        <name>substrate</name>
    </ligand>
</feature>
<dbReference type="InterPro" id="IPR022695">
    <property type="entry name" value="Histidinol_DH_monofunct"/>
</dbReference>
<name>A0A6L2R5I6_9BACT</name>
<keyword evidence="4 5" id="KW-0560">Oxidoreductase</keyword>
<comment type="function">
    <text evidence="5">Catalyzes the sequential NAD-dependent oxidations of L-histidinol to L-histidinaldehyde and then to L-histidine.</text>
</comment>
<dbReference type="EMBL" id="BLLL01000006">
    <property type="protein sequence ID" value="GFH62836.1"/>
    <property type="molecule type" value="Genomic_DNA"/>
</dbReference>
<feature type="binding site" evidence="5 8">
    <location>
        <position position="241"/>
    </location>
    <ligand>
        <name>substrate</name>
    </ligand>
</feature>
<feature type="binding site" evidence="5 8">
    <location>
        <position position="263"/>
    </location>
    <ligand>
        <name>substrate</name>
    </ligand>
</feature>
<dbReference type="PANTHER" id="PTHR21256:SF2">
    <property type="entry name" value="HISTIDINE BIOSYNTHESIS TRIFUNCTIONAL PROTEIN"/>
    <property type="match status" value="1"/>
</dbReference>
<comment type="catalytic activity">
    <reaction evidence="5">
        <text>L-histidinol + 2 NAD(+) + H2O = L-histidine + 2 NADH + 3 H(+)</text>
        <dbReference type="Rhea" id="RHEA:20641"/>
        <dbReference type="ChEBI" id="CHEBI:15377"/>
        <dbReference type="ChEBI" id="CHEBI:15378"/>
        <dbReference type="ChEBI" id="CHEBI:57540"/>
        <dbReference type="ChEBI" id="CHEBI:57595"/>
        <dbReference type="ChEBI" id="CHEBI:57699"/>
        <dbReference type="ChEBI" id="CHEBI:57945"/>
        <dbReference type="EC" id="1.1.1.23"/>
    </reaction>
</comment>
<feature type="binding site" evidence="5 9">
    <location>
        <position position="266"/>
    </location>
    <ligand>
        <name>Zn(2+)</name>
        <dbReference type="ChEBI" id="CHEBI:29105"/>
    </ligand>
</feature>
<comment type="caution">
    <text evidence="5">Lacks conserved residue(s) required for the propagation of feature annotation.</text>
</comment>
<dbReference type="Pfam" id="PF00815">
    <property type="entry name" value="Histidinol_dh"/>
    <property type="match status" value="1"/>
</dbReference>
<feature type="binding site" evidence="5 8">
    <location>
        <position position="419"/>
    </location>
    <ligand>
        <name>substrate</name>
    </ligand>
</feature>
<evidence type="ECO:0000256" key="2">
    <source>
        <dbReference type="ARBA" id="ARBA00022723"/>
    </source>
</evidence>
<feature type="binding site" evidence="5 8">
    <location>
        <position position="266"/>
    </location>
    <ligand>
        <name>substrate</name>
    </ligand>
</feature>
<sequence>MTCRILTLQNVQEWRKAAQWLQSRCTKSAGAENAVHEILSSVREKGDEALTDYTRRFDCEDFSPPFLVSAQDIARAAASVSVEDRERISAAAANIRVFHESQTEKSWFVTREDGSILGQRILPVDSAGLYVPGGQGGDTPLVSSLLMGAVPAQVAGVPRIAVCTPPRKDGSVNSHILAAAHLLDIDEIYRVGSAWAVAALAFGTRSIAPVDVVAGPGNIYVTTAKRMVQGHVGIDMIAGPSEILILADSSANPAWIAADMLSQAEHDPLASALCVTDDANLADCVYKELERQCLTLPRSQIAGRALLDWGAIVIVPSPSVAVDIANAVAPEHLEVCIRDPWAVLPRIRHAGAVFLGSYSPESAGDHFAGPNHVLPTMGTARFSSGLSVQTFCKKTNIIATSQNFLLQHSPTIAALARLEGLEAHARSAELRGRADAGRSVANKA</sequence>
<dbReference type="HAMAP" id="MF_01024">
    <property type="entry name" value="HisD"/>
    <property type="match status" value="1"/>
</dbReference>
<dbReference type="CDD" id="cd06572">
    <property type="entry name" value="Histidinol_dh"/>
    <property type="match status" value="1"/>
</dbReference>
<feature type="binding site" evidence="5 9">
    <location>
        <position position="424"/>
    </location>
    <ligand>
        <name>Zn(2+)</name>
        <dbReference type="ChEBI" id="CHEBI:29105"/>
    </ligand>
</feature>
<evidence type="ECO:0000256" key="4">
    <source>
        <dbReference type="ARBA" id="ARBA00023002"/>
    </source>
</evidence>
<evidence type="ECO:0000256" key="9">
    <source>
        <dbReference type="PIRSR" id="PIRSR000099-4"/>
    </source>
</evidence>
<keyword evidence="5" id="KW-0368">Histidine biosynthesis</keyword>
<dbReference type="GO" id="GO:0000105">
    <property type="term" value="P:L-histidine biosynthetic process"/>
    <property type="evidence" value="ECO:0007669"/>
    <property type="project" value="UniProtKB-UniRule"/>
</dbReference>
<reference evidence="11 12" key="1">
    <citation type="journal article" date="2020" name="ISME J.">
        <title>Parallel Reductive Genome Evolution in Desulfovibrio Ectosymbionts Independently Acquired by Trichonympha Protists in the Termite Gut.</title>
        <authorList>
            <person name="Takeuchi M."/>
            <person name="Kuwahara H."/>
            <person name="Murakami T."/>
            <person name="Takahashi K."/>
            <person name="Kajitani R."/>
            <person name="Toyoda A."/>
            <person name="Itoh T."/>
            <person name="Ohkuma M."/>
            <person name="Hongoh Y."/>
        </authorList>
    </citation>
    <scope>NUCLEOTIDE SEQUENCE [LARGE SCALE GENOMIC DNA]</scope>
    <source>
        <strain evidence="11">ZnDsv-02</strain>
    </source>
</reference>
<keyword evidence="3 5" id="KW-0862">Zinc</keyword>
<dbReference type="GO" id="GO:0051287">
    <property type="term" value="F:NAD binding"/>
    <property type="evidence" value="ECO:0007669"/>
    <property type="project" value="InterPro"/>
</dbReference>
<dbReference type="GO" id="GO:0004399">
    <property type="term" value="F:histidinol dehydrogenase activity"/>
    <property type="evidence" value="ECO:0007669"/>
    <property type="project" value="UniProtKB-UniRule"/>
</dbReference>
<comment type="pathway">
    <text evidence="5">Amino-acid biosynthesis; L-histidine biosynthesis; L-histidine from 5-phospho-alpha-D-ribose 1-diphosphate: step 9/9.</text>
</comment>
<accession>A0A6L2R5I6</accession>
<evidence type="ECO:0000256" key="6">
    <source>
        <dbReference type="PIRNR" id="PIRNR000099"/>
    </source>
</evidence>
<keyword evidence="5" id="KW-0028">Amino-acid biosynthesis</keyword>
<evidence type="ECO:0000256" key="10">
    <source>
        <dbReference type="RuleBase" id="RU004175"/>
    </source>
</evidence>
<feature type="binding site" evidence="5 9">
    <location>
        <position position="365"/>
    </location>
    <ligand>
        <name>Zn(2+)</name>
        <dbReference type="ChEBI" id="CHEBI:29105"/>
    </ligand>
</feature>
<dbReference type="GO" id="GO:0008270">
    <property type="term" value="F:zinc ion binding"/>
    <property type="evidence" value="ECO:0007669"/>
    <property type="project" value="UniProtKB-UniRule"/>
</dbReference>
<feature type="binding site" evidence="5 8">
    <location>
        <position position="424"/>
    </location>
    <ligand>
        <name>substrate</name>
    </ligand>
</feature>
<evidence type="ECO:0000256" key="3">
    <source>
        <dbReference type="ARBA" id="ARBA00022833"/>
    </source>
</evidence>
<evidence type="ECO:0000256" key="1">
    <source>
        <dbReference type="ARBA" id="ARBA00010178"/>
    </source>
</evidence>
<dbReference type="InterPro" id="IPR016161">
    <property type="entry name" value="Ald_DH/histidinol_DH"/>
</dbReference>
<dbReference type="PIRSF" id="PIRSF000099">
    <property type="entry name" value="Histidinol_dh"/>
    <property type="match status" value="1"/>
</dbReference>
<dbReference type="InterPro" id="IPR001692">
    <property type="entry name" value="Histidinol_DH_CS"/>
</dbReference>
<proteinExistence type="inferred from homology"/>
<dbReference type="Gene3D" id="3.40.50.1980">
    <property type="entry name" value="Nitrogenase molybdenum iron protein domain"/>
    <property type="match status" value="2"/>
</dbReference>
<evidence type="ECO:0000256" key="7">
    <source>
        <dbReference type="PIRSR" id="PIRSR000099-1"/>
    </source>
</evidence>
<gene>
    <name evidence="5 11" type="primary">hisD</name>
    <name evidence="11" type="ORF">ZNDK_0607</name>
</gene>
<evidence type="ECO:0000313" key="12">
    <source>
        <dbReference type="Proteomes" id="UP000505077"/>
    </source>
</evidence>
<dbReference type="GO" id="GO:0005829">
    <property type="term" value="C:cytosol"/>
    <property type="evidence" value="ECO:0007669"/>
    <property type="project" value="TreeGrafter"/>
</dbReference>
<evidence type="ECO:0000313" key="11">
    <source>
        <dbReference type="EMBL" id="GFH62836.1"/>
    </source>
</evidence>
<comment type="similarity">
    <text evidence="1 5 6 10">Belongs to the histidinol dehydrogenase family.</text>
</comment>
<dbReference type="UniPathway" id="UPA00031">
    <property type="reaction ID" value="UER00014"/>
</dbReference>
<feature type="binding site" evidence="5 8">
    <location>
        <position position="365"/>
    </location>
    <ligand>
        <name>substrate</name>
    </ligand>
</feature>
<feature type="active site" description="Proton acceptor" evidence="5 7">
    <location>
        <position position="332"/>
    </location>
</feature>
<dbReference type="NCBIfam" id="TIGR00069">
    <property type="entry name" value="hisD"/>
    <property type="match status" value="1"/>
</dbReference>
<keyword evidence="2 5" id="KW-0479">Metal-binding</keyword>
<dbReference type="PANTHER" id="PTHR21256">
    <property type="entry name" value="HISTIDINOL DEHYDROGENASE HDH"/>
    <property type="match status" value="1"/>
</dbReference>
<dbReference type="Gene3D" id="1.20.5.1300">
    <property type="match status" value="1"/>
</dbReference>
<protein>
    <recommendedName>
        <fullName evidence="5">Histidinol dehydrogenase</fullName>
        <shortName evidence="5">HDH</shortName>
        <ecNumber evidence="5">1.1.1.23</ecNumber>
    </recommendedName>
</protein>
<dbReference type="InterPro" id="IPR012131">
    <property type="entry name" value="Hstdl_DH"/>
</dbReference>
<dbReference type="EC" id="1.1.1.23" evidence="5"/>
<comment type="cofactor">
    <cofactor evidence="5 9">
        <name>Zn(2+)</name>
        <dbReference type="ChEBI" id="CHEBI:29105"/>
    </cofactor>
    <text evidence="5 9">Binds 1 zinc ion per subunit.</text>
</comment>
<evidence type="ECO:0000256" key="5">
    <source>
        <dbReference type="HAMAP-Rule" id="MF_01024"/>
    </source>
</evidence>
<dbReference type="PRINTS" id="PR00083">
    <property type="entry name" value="HOLDHDRGNASE"/>
</dbReference>
<dbReference type="AlphaFoldDB" id="A0A6L2R5I6"/>
<organism evidence="11 12">
    <name type="scientific">Candidatus Desulfovibrio kirbyi</name>
    <dbReference type="NCBI Taxonomy" id="2696086"/>
    <lineage>
        <taxon>Bacteria</taxon>
        <taxon>Pseudomonadati</taxon>
        <taxon>Thermodesulfobacteriota</taxon>
        <taxon>Desulfovibrionia</taxon>
        <taxon>Desulfovibrionales</taxon>
        <taxon>Desulfovibrionaceae</taxon>
        <taxon>Desulfovibrio</taxon>
    </lineage>
</organism>
<keyword evidence="5" id="KW-0520">NAD</keyword>